<reference evidence="5" key="1">
    <citation type="journal article" date="2023" name="Mol. Phylogenet. Evol.">
        <title>Genome-scale phylogeny and comparative genomics of the fungal order Sordariales.</title>
        <authorList>
            <person name="Hensen N."/>
            <person name="Bonometti L."/>
            <person name="Westerberg I."/>
            <person name="Brannstrom I.O."/>
            <person name="Guillou S."/>
            <person name="Cros-Aarteil S."/>
            <person name="Calhoun S."/>
            <person name="Haridas S."/>
            <person name="Kuo A."/>
            <person name="Mondo S."/>
            <person name="Pangilinan J."/>
            <person name="Riley R."/>
            <person name="LaButti K."/>
            <person name="Andreopoulos B."/>
            <person name="Lipzen A."/>
            <person name="Chen C."/>
            <person name="Yan M."/>
            <person name="Daum C."/>
            <person name="Ng V."/>
            <person name="Clum A."/>
            <person name="Steindorff A."/>
            <person name="Ohm R.A."/>
            <person name="Martin F."/>
            <person name="Silar P."/>
            <person name="Natvig D.O."/>
            <person name="Lalanne C."/>
            <person name="Gautier V."/>
            <person name="Ament-Velasquez S.L."/>
            <person name="Kruys A."/>
            <person name="Hutchinson M.I."/>
            <person name="Powell A.J."/>
            <person name="Barry K."/>
            <person name="Miller A.N."/>
            <person name="Grigoriev I.V."/>
            <person name="Debuchy R."/>
            <person name="Gladieux P."/>
            <person name="Hiltunen Thoren M."/>
            <person name="Johannesson H."/>
        </authorList>
    </citation>
    <scope>NUCLEOTIDE SEQUENCE</scope>
    <source>
        <strain evidence="5">PSN293</strain>
    </source>
</reference>
<dbReference type="SUPFAM" id="SSF51316">
    <property type="entry name" value="Mss4-like"/>
    <property type="match status" value="2"/>
</dbReference>
<keyword evidence="3" id="KW-0862">Zinc</keyword>
<keyword evidence="6" id="KW-1185">Reference proteome</keyword>
<keyword evidence="2" id="KW-0479">Metal-binding</keyword>
<dbReference type="Pfam" id="PF04828">
    <property type="entry name" value="GFA"/>
    <property type="match status" value="2"/>
</dbReference>
<comment type="similarity">
    <text evidence="1">Belongs to the Gfa family.</text>
</comment>
<name>A0AAN6Y4L7_9PEZI</name>
<protein>
    <recommendedName>
        <fullName evidence="4">CENP-V/GFA domain-containing protein</fullName>
    </recommendedName>
</protein>
<evidence type="ECO:0000313" key="5">
    <source>
        <dbReference type="EMBL" id="KAK4211276.1"/>
    </source>
</evidence>
<evidence type="ECO:0000256" key="3">
    <source>
        <dbReference type="ARBA" id="ARBA00022833"/>
    </source>
</evidence>
<comment type="caution">
    <text evidence="5">The sequence shown here is derived from an EMBL/GenBank/DDBJ whole genome shotgun (WGS) entry which is preliminary data.</text>
</comment>
<evidence type="ECO:0000313" key="6">
    <source>
        <dbReference type="Proteomes" id="UP001301769"/>
    </source>
</evidence>
<feature type="domain" description="CENP-V/GFA" evidence="4">
    <location>
        <begin position="149"/>
        <end position="287"/>
    </location>
</feature>
<evidence type="ECO:0000256" key="1">
    <source>
        <dbReference type="ARBA" id="ARBA00005495"/>
    </source>
</evidence>
<gene>
    <name evidence="5" type="ORF">QBC37DRAFT_427304</name>
</gene>
<dbReference type="PANTHER" id="PTHR28620:SF1">
    <property type="entry name" value="CENP-V_GFA DOMAIN-CONTAINING PROTEIN"/>
    <property type="match status" value="1"/>
</dbReference>
<dbReference type="InterPro" id="IPR011057">
    <property type="entry name" value="Mss4-like_sf"/>
</dbReference>
<evidence type="ECO:0000256" key="2">
    <source>
        <dbReference type="ARBA" id="ARBA00022723"/>
    </source>
</evidence>
<organism evidence="5 6">
    <name type="scientific">Rhypophila decipiens</name>
    <dbReference type="NCBI Taxonomy" id="261697"/>
    <lineage>
        <taxon>Eukaryota</taxon>
        <taxon>Fungi</taxon>
        <taxon>Dikarya</taxon>
        <taxon>Ascomycota</taxon>
        <taxon>Pezizomycotina</taxon>
        <taxon>Sordariomycetes</taxon>
        <taxon>Sordariomycetidae</taxon>
        <taxon>Sordariales</taxon>
        <taxon>Naviculisporaceae</taxon>
        <taxon>Rhypophila</taxon>
    </lineage>
</organism>
<dbReference type="PANTHER" id="PTHR28620">
    <property type="entry name" value="CENTROMERE PROTEIN V"/>
    <property type="match status" value="1"/>
</dbReference>
<dbReference type="EMBL" id="MU858153">
    <property type="protein sequence ID" value="KAK4211276.1"/>
    <property type="molecule type" value="Genomic_DNA"/>
</dbReference>
<dbReference type="PROSITE" id="PS51891">
    <property type="entry name" value="CENP_V_GFA"/>
    <property type="match status" value="2"/>
</dbReference>
<dbReference type="AlphaFoldDB" id="A0AAN6Y4L7"/>
<dbReference type="Proteomes" id="UP001301769">
    <property type="component" value="Unassembled WGS sequence"/>
</dbReference>
<sequence length="305" mass="34010">MTVDAEQKTYRGNCHCGSYIFEVTVPELKSVTVCDCSICTKKNYMYLWMNPENDTFKVIKDDGLLTEYSFGGSFGIAHKFCSKCGVSLVGTSKNGMVLNARALQDVNFWDLEIKTCDGAKLDPQYKAPAFTGPEPALPEGTDSSNAKVYHGSCHCGAITAAVKLPAPIEDKDTKERIVECNCSICSRAGFTWVYPARSQVILQERDTQTDPGSESKNLVSYAFNRGVFNKTFCKTCGVYLTNEVTTTTSPEEMAAWPEDTKAFYERVKHVRPLNIRVLNDFDFSTIEFKIERLDGASRPVFYVNP</sequence>
<proteinExistence type="inferred from homology"/>
<evidence type="ECO:0000259" key="4">
    <source>
        <dbReference type="PROSITE" id="PS51891"/>
    </source>
</evidence>
<dbReference type="GO" id="GO:0016846">
    <property type="term" value="F:carbon-sulfur lyase activity"/>
    <property type="evidence" value="ECO:0007669"/>
    <property type="project" value="InterPro"/>
</dbReference>
<feature type="domain" description="CENP-V/GFA" evidence="4">
    <location>
        <begin position="10"/>
        <end position="110"/>
    </location>
</feature>
<reference evidence="5" key="2">
    <citation type="submission" date="2023-05" db="EMBL/GenBank/DDBJ databases">
        <authorList>
            <consortium name="Lawrence Berkeley National Laboratory"/>
            <person name="Steindorff A."/>
            <person name="Hensen N."/>
            <person name="Bonometti L."/>
            <person name="Westerberg I."/>
            <person name="Brannstrom I.O."/>
            <person name="Guillou S."/>
            <person name="Cros-Aarteil S."/>
            <person name="Calhoun S."/>
            <person name="Haridas S."/>
            <person name="Kuo A."/>
            <person name="Mondo S."/>
            <person name="Pangilinan J."/>
            <person name="Riley R."/>
            <person name="Labutti K."/>
            <person name="Andreopoulos B."/>
            <person name="Lipzen A."/>
            <person name="Chen C."/>
            <person name="Yanf M."/>
            <person name="Daum C."/>
            <person name="Ng V."/>
            <person name="Clum A."/>
            <person name="Ohm R."/>
            <person name="Martin F."/>
            <person name="Silar P."/>
            <person name="Natvig D."/>
            <person name="Lalanne C."/>
            <person name="Gautier V."/>
            <person name="Ament-Velasquez S.L."/>
            <person name="Kruys A."/>
            <person name="Hutchinson M.I."/>
            <person name="Powell A.J."/>
            <person name="Barry K."/>
            <person name="Miller A.N."/>
            <person name="Grigoriev I.V."/>
            <person name="Debuchy R."/>
            <person name="Gladieux P."/>
            <person name="Thoren M.H."/>
            <person name="Johannesson H."/>
        </authorList>
    </citation>
    <scope>NUCLEOTIDE SEQUENCE</scope>
    <source>
        <strain evidence="5">PSN293</strain>
    </source>
</reference>
<accession>A0AAN6Y4L7</accession>
<dbReference type="InterPro" id="IPR006913">
    <property type="entry name" value="CENP-V/GFA"/>
</dbReference>
<dbReference type="Gene3D" id="2.170.150.70">
    <property type="match status" value="2"/>
</dbReference>
<dbReference type="InterPro" id="IPR052355">
    <property type="entry name" value="CENP-V-like"/>
</dbReference>
<dbReference type="GO" id="GO:0046872">
    <property type="term" value="F:metal ion binding"/>
    <property type="evidence" value="ECO:0007669"/>
    <property type="project" value="UniProtKB-KW"/>
</dbReference>